<reference evidence="2" key="1">
    <citation type="submission" date="2021-01" db="EMBL/GenBank/DDBJ databases">
        <authorList>
            <person name="Corre E."/>
            <person name="Pelletier E."/>
            <person name="Niang G."/>
            <person name="Scheremetjew M."/>
            <person name="Finn R."/>
            <person name="Kale V."/>
            <person name="Holt S."/>
            <person name="Cochrane G."/>
            <person name="Meng A."/>
            <person name="Brown T."/>
            <person name="Cohen L."/>
        </authorList>
    </citation>
    <scope>NUCLEOTIDE SEQUENCE</scope>
    <source>
        <strain evidence="2">NY070348D</strain>
    </source>
</reference>
<sequence>MSLLGKSEQDVLSREYLASQLEFIKTQRAEDKREHALQVQTIVANSENKRQSLERTISDLRGDLEQKQIDWAIERAYYEKRIRELENVSGAYPTKAENKQVEENQTLRALLFLNNINPAAAQRVVSNTTERGGLEVSKLFSLSEQVKIIEKHLYKLRAQVLCLMQNNVESFQWFAESIQRAFRKTRLRDLES</sequence>
<accession>A0A7S2S5I8</accession>
<proteinExistence type="predicted"/>
<name>A0A7S2S5I8_9STRA</name>
<keyword evidence="1" id="KW-0175">Coiled coil</keyword>
<evidence type="ECO:0000313" key="2">
    <source>
        <dbReference type="EMBL" id="CAD9690138.1"/>
    </source>
</evidence>
<evidence type="ECO:0000256" key="1">
    <source>
        <dbReference type="SAM" id="Coils"/>
    </source>
</evidence>
<dbReference type="AlphaFoldDB" id="A0A7S2S5I8"/>
<protein>
    <submittedName>
        <fullName evidence="2">Uncharacterized protein</fullName>
    </submittedName>
</protein>
<gene>
    <name evidence="2" type="ORF">QSP1433_LOCUS10505</name>
</gene>
<dbReference type="EMBL" id="HBHK01016741">
    <property type="protein sequence ID" value="CAD9690138.1"/>
    <property type="molecule type" value="Transcribed_RNA"/>
</dbReference>
<feature type="coiled-coil region" evidence="1">
    <location>
        <begin position="43"/>
        <end position="70"/>
    </location>
</feature>
<organism evidence="2">
    <name type="scientific">Mucochytrium quahogii</name>
    <dbReference type="NCBI Taxonomy" id="96639"/>
    <lineage>
        <taxon>Eukaryota</taxon>
        <taxon>Sar</taxon>
        <taxon>Stramenopiles</taxon>
        <taxon>Bigyra</taxon>
        <taxon>Labyrinthulomycetes</taxon>
        <taxon>Thraustochytrida</taxon>
        <taxon>Thraustochytriidae</taxon>
        <taxon>Mucochytrium</taxon>
    </lineage>
</organism>